<accession>A0A250KKJ8</accession>
<dbReference type="RefSeq" id="WP_231999426.1">
    <property type="nucleotide sequence ID" value="NZ_AP018050.1"/>
</dbReference>
<evidence type="ECO:0000313" key="2">
    <source>
        <dbReference type="EMBL" id="BBA30152.1"/>
    </source>
</evidence>
<keyword evidence="1" id="KW-0812">Transmembrane</keyword>
<dbReference type="Proteomes" id="UP000267517">
    <property type="component" value="Chromosome II"/>
</dbReference>
<protein>
    <submittedName>
        <fullName evidence="2">Uncharacterized protein</fullName>
    </submittedName>
</protein>
<evidence type="ECO:0000256" key="1">
    <source>
        <dbReference type="SAM" id="Phobius"/>
    </source>
</evidence>
<dbReference type="EMBL" id="AP018050">
    <property type="protein sequence ID" value="BBA30152.1"/>
    <property type="molecule type" value="Genomic_DNA"/>
</dbReference>
<feature type="transmembrane region" description="Helical" evidence="1">
    <location>
        <begin position="134"/>
        <end position="153"/>
    </location>
</feature>
<name>A0A250KKJ8_9BACT</name>
<gene>
    <name evidence="2" type="ORF">PMEL_200680</name>
</gene>
<proteinExistence type="predicted"/>
<dbReference type="AlphaFoldDB" id="A0A250KKJ8"/>
<keyword evidence="1" id="KW-1133">Transmembrane helix</keyword>
<reference evidence="2 3" key="1">
    <citation type="submission" date="2017-05" db="EMBL/GenBank/DDBJ databases">
        <title>whole genome sequence of Prevotella melaninogenica GAI 07411.</title>
        <authorList>
            <person name="Kondo Y."/>
            <person name="Hoshino T."/>
        </authorList>
    </citation>
    <scope>NUCLEOTIDE SEQUENCE [LARGE SCALE GENOMIC DNA]</scope>
    <source>
        <strain evidence="2 3">GAI 07411</strain>
    </source>
</reference>
<keyword evidence="1" id="KW-0472">Membrane</keyword>
<sequence length="154" mass="18188">MGRLGGEYYAMHDIIGGFIGLTLVHIGAALRFVYHRFIIRDNYSYHSLITESPVFDCSKESYKEQFKRWKQRQIQRNQAYDIDLDEEQQQTLEMFLKEGRSKKEIIQGMIETGELKLIDVDIYPRNPEYFSNRVLDGIIGLCFLIILILIIRYI</sequence>
<feature type="transmembrane region" description="Helical" evidence="1">
    <location>
        <begin position="14"/>
        <end position="34"/>
    </location>
</feature>
<evidence type="ECO:0000313" key="3">
    <source>
        <dbReference type="Proteomes" id="UP000267517"/>
    </source>
</evidence>
<organism evidence="2 3">
    <name type="scientific">Prevotella melaninogenica</name>
    <dbReference type="NCBI Taxonomy" id="28132"/>
    <lineage>
        <taxon>Bacteria</taxon>
        <taxon>Pseudomonadati</taxon>
        <taxon>Bacteroidota</taxon>
        <taxon>Bacteroidia</taxon>
        <taxon>Bacteroidales</taxon>
        <taxon>Prevotellaceae</taxon>
        <taxon>Prevotella</taxon>
    </lineage>
</organism>